<keyword evidence="7 8" id="KW-0472">Membrane</keyword>
<gene>
    <name evidence="10" type="ORF">JF539_15095</name>
</gene>
<sequence>MRQSRLNRLSRPDAGPLILLLILAVSALLRIRDLDRTSLWYDEAVSWSQSSGTFGDLLSSVAADNYPPLHNIILWLIMPVFGDSESALRFPSALLGVLAVWLLFRAGTILNGRSTGLLAAALLAVSPFHIWYSTEARMYALLAACGLAFLLCVLKVLEKPSPLWLTGLAAAGTLFLYSHIYALFGFAAVGLVCAAFAIGDLFRTGSLRGSRALNACLAMAVSAFAFLPWLIVLADRARSVAQTDFWIAFPDTAFLNALAFGLAGSLTLFWILLALAAAGVLFCLFGSAGTSGQSRILKRLIAVCCAYTFGPATLAYLYSVLVQPILFDRYLIAAWPGLLLLAAAGAQKLAPKYGPVTVFAATLALTYPELEFTLFQKIRPEWREIVADYKQHMSPGDRLTLYKGFAAPALAYYLREPANFDAVENIDELRRMKPSDGDWLLVVHCSRRETDEAVAAFGEDEEATVSQRFGWGASGLKLMHWKTAR</sequence>
<organism evidence="10 11">
    <name type="scientific">Roseibium aggregatum</name>
    <dbReference type="NCBI Taxonomy" id="187304"/>
    <lineage>
        <taxon>Bacteria</taxon>
        <taxon>Pseudomonadati</taxon>
        <taxon>Pseudomonadota</taxon>
        <taxon>Alphaproteobacteria</taxon>
        <taxon>Hyphomicrobiales</taxon>
        <taxon>Stappiaceae</taxon>
        <taxon>Roseibium</taxon>
    </lineage>
</organism>
<evidence type="ECO:0000256" key="6">
    <source>
        <dbReference type="ARBA" id="ARBA00022989"/>
    </source>
</evidence>
<evidence type="ECO:0000256" key="3">
    <source>
        <dbReference type="ARBA" id="ARBA00022676"/>
    </source>
</evidence>
<evidence type="ECO:0000256" key="2">
    <source>
        <dbReference type="ARBA" id="ARBA00022475"/>
    </source>
</evidence>
<feature type="transmembrane region" description="Helical" evidence="8">
    <location>
        <begin position="116"/>
        <end position="132"/>
    </location>
</feature>
<comment type="subcellular location">
    <subcellularLocation>
        <location evidence="1">Cell membrane</location>
        <topology evidence="1">Multi-pass membrane protein</topology>
    </subcellularLocation>
</comment>
<dbReference type="PANTHER" id="PTHR33908">
    <property type="entry name" value="MANNOSYLTRANSFERASE YKCB-RELATED"/>
    <property type="match status" value="1"/>
</dbReference>
<protein>
    <submittedName>
        <fullName evidence="10">Glycosyltransferase family 39 protein</fullName>
    </submittedName>
</protein>
<dbReference type="GO" id="GO:0009103">
    <property type="term" value="P:lipopolysaccharide biosynthetic process"/>
    <property type="evidence" value="ECO:0007669"/>
    <property type="project" value="UniProtKB-ARBA"/>
</dbReference>
<keyword evidence="2" id="KW-1003">Cell membrane</keyword>
<evidence type="ECO:0000313" key="11">
    <source>
        <dbReference type="Proteomes" id="UP000664096"/>
    </source>
</evidence>
<proteinExistence type="predicted"/>
<evidence type="ECO:0000256" key="1">
    <source>
        <dbReference type="ARBA" id="ARBA00004651"/>
    </source>
</evidence>
<keyword evidence="3" id="KW-0328">Glycosyltransferase</keyword>
<feature type="transmembrane region" description="Helical" evidence="8">
    <location>
        <begin position="86"/>
        <end position="104"/>
    </location>
</feature>
<dbReference type="Proteomes" id="UP000664096">
    <property type="component" value="Unassembled WGS sequence"/>
</dbReference>
<keyword evidence="6 8" id="KW-1133">Transmembrane helix</keyword>
<comment type="caution">
    <text evidence="10">The sequence shown here is derived from an EMBL/GenBank/DDBJ whole genome shotgun (WGS) entry which is preliminary data.</text>
</comment>
<keyword evidence="5 8" id="KW-0812">Transmembrane</keyword>
<feature type="domain" description="Glycosyltransferase RgtA/B/C/D-like" evidence="9">
    <location>
        <begin position="67"/>
        <end position="229"/>
    </location>
</feature>
<dbReference type="PANTHER" id="PTHR33908:SF11">
    <property type="entry name" value="MEMBRANE PROTEIN"/>
    <property type="match status" value="1"/>
</dbReference>
<dbReference type="InterPro" id="IPR038731">
    <property type="entry name" value="RgtA/B/C-like"/>
</dbReference>
<feature type="transmembrane region" description="Helical" evidence="8">
    <location>
        <begin position="169"/>
        <end position="199"/>
    </location>
</feature>
<dbReference type="RefSeq" id="WP_207141486.1">
    <property type="nucleotide sequence ID" value="NZ_JAEKJZ010000002.1"/>
</dbReference>
<evidence type="ECO:0000256" key="7">
    <source>
        <dbReference type="ARBA" id="ARBA00023136"/>
    </source>
</evidence>
<reference evidence="10" key="1">
    <citation type="submission" date="2020-12" db="EMBL/GenBank/DDBJ databases">
        <title>Oil enriched cultivation method for isolating marine PHA-producing bacteria.</title>
        <authorList>
            <person name="Zheng W."/>
            <person name="Yu S."/>
            <person name="Huang Y."/>
        </authorList>
    </citation>
    <scope>NUCLEOTIDE SEQUENCE</scope>
    <source>
        <strain evidence="10">SY-2-12</strain>
    </source>
</reference>
<dbReference type="InterPro" id="IPR050297">
    <property type="entry name" value="LipidA_mod_glycosyltrf_83"/>
</dbReference>
<feature type="transmembrane region" description="Helical" evidence="8">
    <location>
        <begin position="211"/>
        <end position="233"/>
    </location>
</feature>
<accession>A0A939EEC8</accession>
<evidence type="ECO:0000256" key="4">
    <source>
        <dbReference type="ARBA" id="ARBA00022679"/>
    </source>
</evidence>
<evidence type="ECO:0000313" key="10">
    <source>
        <dbReference type="EMBL" id="MBN9671672.1"/>
    </source>
</evidence>
<dbReference type="AlphaFoldDB" id="A0A939EEC8"/>
<feature type="transmembrane region" description="Helical" evidence="8">
    <location>
        <begin position="300"/>
        <end position="318"/>
    </location>
</feature>
<feature type="transmembrane region" description="Helical" evidence="8">
    <location>
        <begin position="269"/>
        <end position="288"/>
    </location>
</feature>
<feature type="transmembrane region" description="Helical" evidence="8">
    <location>
        <begin position="138"/>
        <end position="157"/>
    </location>
</feature>
<dbReference type="GO" id="GO:0016763">
    <property type="term" value="F:pentosyltransferase activity"/>
    <property type="evidence" value="ECO:0007669"/>
    <property type="project" value="TreeGrafter"/>
</dbReference>
<evidence type="ECO:0000256" key="8">
    <source>
        <dbReference type="SAM" id="Phobius"/>
    </source>
</evidence>
<evidence type="ECO:0000256" key="5">
    <source>
        <dbReference type="ARBA" id="ARBA00022692"/>
    </source>
</evidence>
<keyword evidence="4" id="KW-0808">Transferase</keyword>
<dbReference type="Pfam" id="PF13231">
    <property type="entry name" value="PMT_2"/>
    <property type="match status" value="1"/>
</dbReference>
<dbReference type="EMBL" id="JAEKJZ010000002">
    <property type="protein sequence ID" value="MBN9671672.1"/>
    <property type="molecule type" value="Genomic_DNA"/>
</dbReference>
<name>A0A939EEC8_9HYPH</name>
<evidence type="ECO:0000259" key="9">
    <source>
        <dbReference type="Pfam" id="PF13231"/>
    </source>
</evidence>
<dbReference type="GO" id="GO:0005886">
    <property type="term" value="C:plasma membrane"/>
    <property type="evidence" value="ECO:0007669"/>
    <property type="project" value="UniProtKB-SubCell"/>
</dbReference>